<keyword evidence="1" id="KW-0808">Transferase</keyword>
<dbReference type="GO" id="GO:0009073">
    <property type="term" value="P:aromatic amino acid family biosynthetic process"/>
    <property type="evidence" value="ECO:0007669"/>
    <property type="project" value="InterPro"/>
</dbReference>
<dbReference type="PANTHER" id="PTHR43018:SF2">
    <property type="entry name" value="PHOSPHO-2-DEHYDRO-3-DEOXYHEPTONATE ALDOLASE"/>
    <property type="match status" value="1"/>
</dbReference>
<organism evidence="4 5">
    <name type="scientific">Abditibacterium utsteinense</name>
    <dbReference type="NCBI Taxonomy" id="1960156"/>
    <lineage>
        <taxon>Bacteria</taxon>
        <taxon>Pseudomonadati</taxon>
        <taxon>Abditibacteriota</taxon>
        <taxon>Abditibacteriia</taxon>
        <taxon>Abditibacteriales</taxon>
        <taxon>Abditibacteriaceae</taxon>
        <taxon>Abditibacterium</taxon>
    </lineage>
</organism>
<dbReference type="SUPFAM" id="SSF51569">
    <property type="entry name" value="Aldolase"/>
    <property type="match status" value="1"/>
</dbReference>
<evidence type="ECO:0000259" key="3">
    <source>
        <dbReference type="Pfam" id="PF18152"/>
    </source>
</evidence>
<dbReference type="GO" id="GO:0016740">
    <property type="term" value="F:transferase activity"/>
    <property type="evidence" value="ECO:0007669"/>
    <property type="project" value="UniProtKB-KW"/>
</dbReference>
<comment type="caution">
    <text evidence="4">The sequence shown here is derived from an EMBL/GenBank/DDBJ whole genome shotgun (WGS) entry which is preliminary data.</text>
</comment>
<evidence type="ECO:0000256" key="1">
    <source>
        <dbReference type="ARBA" id="ARBA00022679"/>
    </source>
</evidence>
<dbReference type="Gene3D" id="3.20.20.70">
    <property type="entry name" value="Aldolase class I"/>
    <property type="match status" value="1"/>
</dbReference>
<dbReference type="InterPro" id="IPR041071">
    <property type="entry name" value="DAHP_snth_FXD"/>
</dbReference>
<dbReference type="InterPro" id="IPR006268">
    <property type="entry name" value="DAHP_syn_2"/>
</dbReference>
<feature type="domain" description="DAHP synthetase I/KDSA" evidence="2">
    <location>
        <begin position="98"/>
        <end position="336"/>
    </location>
</feature>
<evidence type="ECO:0000313" key="5">
    <source>
        <dbReference type="Proteomes" id="UP000237684"/>
    </source>
</evidence>
<feature type="domain" description="DAHP synthase ferredoxin-like" evidence="3">
    <location>
        <begin position="1"/>
        <end position="71"/>
    </location>
</feature>
<dbReference type="NCBIfam" id="NF006421">
    <property type="entry name" value="PRK08673.1"/>
    <property type="match status" value="1"/>
</dbReference>
<dbReference type="NCBIfam" id="TIGR01361">
    <property type="entry name" value="DAHP_synth_Bsub"/>
    <property type="match status" value="1"/>
</dbReference>
<evidence type="ECO:0000259" key="2">
    <source>
        <dbReference type="Pfam" id="PF00793"/>
    </source>
</evidence>
<sequence length="347" mass="37789">MIIILKRNASDSQIEIVENKLKEHGYAVNVTRGTEDTILAAIGTPSLQEKELVAPQLQALEFVERVLFVSKPYKMVSRESHPEDTSFEIGLFPDAKKVTVGGQKLAIMAGPCSVENLENTEFIAREVQKVGAGVLRGGAYKPRTSPYDFQGLGLEGLQILAQARKETGLPIITEVMTPGLVEQVCEYADVLQIGARNMQNYDLLREVGKTRTPVLLKRGLSSTIEEWLKAAEYLLAGGNLNVMFCERGIRTFEPSTRFTLDLSAIPAIKRASHLPIIIDPSQGTGRRDMVASMSKAAIAAGADGLIIEVHPHPEDALSDGQQTLDTHQFAQLMSELAPIATAVGRSI</sequence>
<evidence type="ECO:0000313" key="4">
    <source>
        <dbReference type="EMBL" id="PQV63491.1"/>
    </source>
</evidence>
<dbReference type="NCBIfam" id="NF009239">
    <property type="entry name" value="PRK12595.1"/>
    <property type="match status" value="1"/>
</dbReference>
<proteinExistence type="predicted"/>
<dbReference type="OrthoDB" id="9780456at2"/>
<gene>
    <name evidence="4" type="ORF">B1R32_11152</name>
</gene>
<dbReference type="Pfam" id="PF18152">
    <property type="entry name" value="DAHP_snth_FXD"/>
    <property type="match status" value="1"/>
</dbReference>
<dbReference type="EMBL" id="NIGF01000011">
    <property type="protein sequence ID" value="PQV63491.1"/>
    <property type="molecule type" value="Genomic_DNA"/>
</dbReference>
<accession>A0A2S8SRQ6</accession>
<dbReference type="FunCoup" id="A0A2S8SRQ6">
    <property type="interactions" value="328"/>
</dbReference>
<reference evidence="4 5" key="1">
    <citation type="journal article" date="2018" name="Syst. Appl. Microbiol.">
        <title>Abditibacterium utsteinense sp. nov., the first cultivated member of candidate phylum FBP, isolated from ice-free Antarctic soil samples.</title>
        <authorList>
            <person name="Tahon G."/>
            <person name="Tytgat B."/>
            <person name="Lebbe L."/>
            <person name="Carlier A."/>
            <person name="Willems A."/>
        </authorList>
    </citation>
    <scope>NUCLEOTIDE SEQUENCE [LARGE SCALE GENOMIC DNA]</scope>
    <source>
        <strain evidence="4 5">LMG 29911</strain>
    </source>
</reference>
<keyword evidence="5" id="KW-1185">Reference proteome</keyword>
<name>A0A2S8SRQ6_9BACT</name>
<dbReference type="InterPro" id="IPR006218">
    <property type="entry name" value="DAHP1/KDSA"/>
</dbReference>
<dbReference type="InterPro" id="IPR013785">
    <property type="entry name" value="Aldolase_TIM"/>
</dbReference>
<dbReference type="GO" id="GO:0016832">
    <property type="term" value="F:aldehyde-lyase activity"/>
    <property type="evidence" value="ECO:0007669"/>
    <property type="project" value="InterPro"/>
</dbReference>
<dbReference type="Proteomes" id="UP000237684">
    <property type="component" value="Unassembled WGS sequence"/>
</dbReference>
<dbReference type="InParanoid" id="A0A2S8SRQ6"/>
<dbReference type="Gene3D" id="3.30.70.1140">
    <property type="entry name" value="Phospho-2-dehydro-3-deoxyheptonate aldolase, domain 1"/>
    <property type="match status" value="1"/>
</dbReference>
<dbReference type="PANTHER" id="PTHR43018">
    <property type="entry name" value="PHOSPHO-2-DEHYDRO-3-DEOXYHEPTONATE ALDOLASE"/>
    <property type="match status" value="1"/>
</dbReference>
<dbReference type="Pfam" id="PF00793">
    <property type="entry name" value="DAHP_synth_1"/>
    <property type="match status" value="1"/>
</dbReference>
<dbReference type="InterPro" id="IPR052899">
    <property type="entry name" value="Class-I_DAHP_synthase"/>
</dbReference>
<protein>
    <submittedName>
        <fullName evidence="4">3-deoxy-D-arabinoheptulosonate-7-phosphate synthase</fullName>
    </submittedName>
</protein>
<dbReference type="AlphaFoldDB" id="A0A2S8SRQ6"/>
<dbReference type="RefSeq" id="WP_106380375.1">
    <property type="nucleotide sequence ID" value="NZ_NIGF01000011.1"/>
</dbReference>